<feature type="compositionally biased region" description="Polar residues" evidence="8">
    <location>
        <begin position="665"/>
        <end position="686"/>
    </location>
</feature>
<evidence type="ECO:0000256" key="6">
    <source>
        <dbReference type="PROSITE-ProRule" id="PRU00703"/>
    </source>
</evidence>
<evidence type="ECO:0000259" key="11">
    <source>
        <dbReference type="PROSITE" id="PS51846"/>
    </source>
</evidence>
<dbReference type="GO" id="GO:0016020">
    <property type="term" value="C:membrane"/>
    <property type="evidence" value="ECO:0007669"/>
    <property type="project" value="UniProtKB-SubCell"/>
</dbReference>
<evidence type="ECO:0000256" key="1">
    <source>
        <dbReference type="ARBA" id="ARBA00004141"/>
    </source>
</evidence>
<feature type="compositionally biased region" description="Low complexity" evidence="8">
    <location>
        <begin position="868"/>
        <end position="883"/>
    </location>
</feature>
<feature type="compositionally biased region" description="Polar residues" evidence="8">
    <location>
        <begin position="703"/>
        <end position="726"/>
    </location>
</feature>
<evidence type="ECO:0000313" key="12">
    <source>
        <dbReference type="EMBL" id="EPE02987.1"/>
    </source>
</evidence>
<keyword evidence="13" id="KW-1185">Reference proteome</keyword>
<dbReference type="SUPFAM" id="SSF54631">
    <property type="entry name" value="CBS-domain pair"/>
    <property type="match status" value="1"/>
</dbReference>
<dbReference type="OrthoDB" id="5353557at2759"/>
<sequence length="897" mass="95261">MASNRQPGYTTRLSPAGRTAFNGISSARTIILGLARIIFSALPIATVSAAPISTLDALTKRHGLWSLGHDDSDDPDTPGTSMLVLYIASAVLVLAGGAFAGLTIALMGQDSIYLQVLSRDDTDPQQKNAKRVHDLLQKGKHWVLVTLLLSNVIVNETLPVVLDRCLGGGVAAVVGSTVLIVIFGEVLPQSICVRYGLQIGGVMAKPVLAMMWLMAPIAWPTAKILDHALGEDHGTVYKKSGLKTLVTLHRSLGEVSERLNQDEVTIISAVLDLKEKPVSNVMTPMDDVFTMSEDTVLDEKMMDLILSAGYSRIPIHEPENPTNFVGMLLVKILITYDPDDKMRVSEFPLATLPETRPETSCLDIVNFFQEGKSHMVLVSQYPGEDHGALGVVTLEDVIEELIGEEIIDESDVYIDVHKAIRRLQPAPRARPMRQRSSDFGAASSATAASPEDDVDDSANGGPSLSQQTIPVLRALSKADPGAASANPLTTTVMMRRSSTGADGRTTQSTVPVRANIDEMWKHLRHLGPSNRANNPKNTRSTTVMVKQGHSHASHLPYDDQPIPEDDMSIPQPAAETDDEDTDAGETAFLLGTKTNANGKSAEIVEPTKAADSSLHPALKYGTRSFIAAQESDIEPRDIISASNAAAHEDAGLSTVVEPLSRSHDSIGSQGSSFGRSRLSASPSQRTGYGKFGLHVNTSRTSIAGDSAAHSSSENSPNRPSVLTSTYLGDLNSPMSHRSIVRSGSITENVVETRGIRKVVLETTSSAEDDEETAAVMTTTTSASFSQRLSLLSGLQSGAQSPALPSPRASHADDKAVKRNELESALLAAKATATASGRAVKSIGPSASQTDSAGAAAEDDDDDGEQGEADGSVNSSSAAAGSSAAKKKNRRKKRKNAK</sequence>
<dbReference type="InterPro" id="IPR002550">
    <property type="entry name" value="CNNM"/>
</dbReference>
<gene>
    <name evidence="12" type="ORF">F503_08864</name>
</gene>
<feature type="domain" description="CBS" evidence="10">
    <location>
        <begin position="344"/>
        <end position="409"/>
    </location>
</feature>
<dbReference type="PROSITE" id="PS51846">
    <property type="entry name" value="CNNM"/>
    <property type="match status" value="1"/>
</dbReference>
<dbReference type="GO" id="GO:0005737">
    <property type="term" value="C:cytoplasm"/>
    <property type="evidence" value="ECO:0007669"/>
    <property type="project" value="TreeGrafter"/>
</dbReference>
<dbReference type="InterPro" id="IPR046342">
    <property type="entry name" value="CBS_dom_sf"/>
</dbReference>
<feature type="region of interest" description="Disordered" evidence="8">
    <location>
        <begin position="425"/>
        <end position="465"/>
    </location>
</feature>
<keyword evidence="4 7" id="KW-1133">Transmembrane helix</keyword>
<dbReference type="CDD" id="cd04590">
    <property type="entry name" value="CBS_pair_CorC_HlyC_assoc"/>
    <property type="match status" value="1"/>
</dbReference>
<keyword evidence="3" id="KW-0677">Repeat</keyword>
<dbReference type="InterPro" id="IPR045095">
    <property type="entry name" value="ACDP"/>
</dbReference>
<comment type="subcellular location">
    <subcellularLocation>
        <location evidence="1">Membrane</location>
        <topology evidence="1">Multi-pass membrane protein</topology>
    </subcellularLocation>
</comment>
<dbReference type="HOGENOM" id="CLU_011310_3_0_1"/>
<dbReference type="eggNOG" id="KOG2118">
    <property type="taxonomic scope" value="Eukaryota"/>
</dbReference>
<evidence type="ECO:0000256" key="2">
    <source>
        <dbReference type="ARBA" id="ARBA00022692"/>
    </source>
</evidence>
<feature type="compositionally biased region" description="Polar residues" evidence="8">
    <location>
        <begin position="530"/>
        <end position="544"/>
    </location>
</feature>
<proteinExistence type="predicted"/>
<feature type="compositionally biased region" description="Basic residues" evidence="8">
    <location>
        <begin position="884"/>
        <end position="897"/>
    </location>
</feature>
<keyword evidence="2 7" id="KW-0812">Transmembrane</keyword>
<protein>
    <recommendedName>
        <fullName evidence="14">Duf21 and cbs domain protein</fullName>
    </recommendedName>
</protein>
<evidence type="ECO:0000256" key="7">
    <source>
        <dbReference type="PROSITE-ProRule" id="PRU01193"/>
    </source>
</evidence>
<dbReference type="Gene3D" id="3.10.580.10">
    <property type="entry name" value="CBS-domain"/>
    <property type="match status" value="1"/>
</dbReference>
<accession>S3BRC1</accession>
<evidence type="ECO:0000259" key="10">
    <source>
        <dbReference type="PROSITE" id="PS51371"/>
    </source>
</evidence>
<feature type="transmembrane region" description="Helical" evidence="9">
    <location>
        <begin position="83"/>
        <end position="107"/>
    </location>
</feature>
<evidence type="ECO:0000256" key="4">
    <source>
        <dbReference type="ARBA" id="ARBA00022989"/>
    </source>
</evidence>
<feature type="compositionally biased region" description="Acidic residues" evidence="8">
    <location>
        <begin position="856"/>
        <end position="867"/>
    </location>
</feature>
<dbReference type="PROSITE" id="PS51371">
    <property type="entry name" value="CBS"/>
    <property type="match status" value="1"/>
</dbReference>
<feature type="transmembrane region" description="Helical" evidence="9">
    <location>
        <begin position="168"/>
        <end position="187"/>
    </location>
</feature>
<evidence type="ECO:0000256" key="3">
    <source>
        <dbReference type="ARBA" id="ARBA00022737"/>
    </source>
</evidence>
<name>S3BRC1_OPHP1</name>
<dbReference type="Pfam" id="PF01595">
    <property type="entry name" value="CNNM"/>
    <property type="match status" value="1"/>
</dbReference>
<dbReference type="InterPro" id="IPR000644">
    <property type="entry name" value="CBS_dom"/>
</dbReference>
<feature type="transmembrane region" description="Helical" evidence="9">
    <location>
        <begin position="30"/>
        <end position="52"/>
    </location>
</feature>
<evidence type="ECO:0000256" key="8">
    <source>
        <dbReference type="SAM" id="MobiDB-lite"/>
    </source>
</evidence>
<dbReference type="PANTHER" id="PTHR12064:SF97">
    <property type="entry name" value="METAL TRANSPORTER CNNM-5"/>
    <property type="match status" value="1"/>
</dbReference>
<organism evidence="12 13">
    <name type="scientific">Ophiostoma piceae (strain UAMH 11346)</name>
    <name type="common">Sap stain fungus</name>
    <dbReference type="NCBI Taxonomy" id="1262450"/>
    <lineage>
        <taxon>Eukaryota</taxon>
        <taxon>Fungi</taxon>
        <taxon>Dikarya</taxon>
        <taxon>Ascomycota</taxon>
        <taxon>Pezizomycotina</taxon>
        <taxon>Sordariomycetes</taxon>
        <taxon>Sordariomycetidae</taxon>
        <taxon>Ophiostomatales</taxon>
        <taxon>Ophiostomataceae</taxon>
        <taxon>Ophiostoma</taxon>
    </lineage>
</organism>
<dbReference type="Proteomes" id="UP000016923">
    <property type="component" value="Unassembled WGS sequence"/>
</dbReference>
<dbReference type="AlphaFoldDB" id="S3BRC1"/>
<keyword evidence="5 7" id="KW-0472">Membrane</keyword>
<evidence type="ECO:0008006" key="14">
    <source>
        <dbReference type="Google" id="ProtNLM"/>
    </source>
</evidence>
<feature type="region of interest" description="Disordered" evidence="8">
    <location>
        <begin position="703"/>
        <end position="736"/>
    </location>
</feature>
<dbReference type="EMBL" id="KE148172">
    <property type="protein sequence ID" value="EPE02987.1"/>
    <property type="molecule type" value="Genomic_DNA"/>
</dbReference>
<evidence type="ECO:0000313" key="13">
    <source>
        <dbReference type="Proteomes" id="UP000016923"/>
    </source>
</evidence>
<evidence type="ECO:0000256" key="5">
    <source>
        <dbReference type="ARBA" id="ARBA00023136"/>
    </source>
</evidence>
<evidence type="ECO:0000256" key="9">
    <source>
        <dbReference type="SAM" id="Phobius"/>
    </source>
</evidence>
<dbReference type="STRING" id="1262450.S3BRC1"/>
<dbReference type="PANTHER" id="PTHR12064">
    <property type="entry name" value="METAL TRANSPORTER CNNM"/>
    <property type="match status" value="1"/>
</dbReference>
<feature type="region of interest" description="Disordered" evidence="8">
    <location>
        <begin position="660"/>
        <end position="686"/>
    </location>
</feature>
<feature type="region of interest" description="Disordered" evidence="8">
    <location>
        <begin position="795"/>
        <end position="815"/>
    </location>
</feature>
<dbReference type="VEuPathDB" id="FungiDB:F503_08864"/>
<feature type="region of interest" description="Disordered" evidence="8">
    <location>
        <begin position="832"/>
        <end position="897"/>
    </location>
</feature>
<dbReference type="GO" id="GO:0010960">
    <property type="term" value="P:magnesium ion homeostasis"/>
    <property type="evidence" value="ECO:0007669"/>
    <property type="project" value="InterPro"/>
</dbReference>
<dbReference type="GO" id="GO:0030026">
    <property type="term" value="P:intracellular manganese ion homeostasis"/>
    <property type="evidence" value="ECO:0007669"/>
    <property type="project" value="TreeGrafter"/>
</dbReference>
<feature type="region of interest" description="Disordered" evidence="8">
    <location>
        <begin position="526"/>
        <end position="579"/>
    </location>
</feature>
<keyword evidence="6" id="KW-0129">CBS domain</keyword>
<feature type="domain" description="CNNM transmembrane" evidence="11">
    <location>
        <begin position="78"/>
        <end position="263"/>
    </location>
</feature>
<reference evidence="12 13" key="1">
    <citation type="journal article" date="2013" name="BMC Genomics">
        <title>The genome and transcriptome of the pine saprophyte Ophiostoma piceae, and a comparison with the bark beetle-associated pine pathogen Grosmannia clavigera.</title>
        <authorList>
            <person name="Haridas S."/>
            <person name="Wang Y."/>
            <person name="Lim L."/>
            <person name="Massoumi Alamouti S."/>
            <person name="Jackman S."/>
            <person name="Docking R."/>
            <person name="Robertson G."/>
            <person name="Birol I."/>
            <person name="Bohlmann J."/>
            <person name="Breuil C."/>
        </authorList>
    </citation>
    <scope>NUCLEOTIDE SEQUENCE [LARGE SCALE GENOMIC DNA]</scope>
    <source>
        <strain evidence="12 13">UAMH 11346</strain>
    </source>
</reference>
<dbReference type="InterPro" id="IPR044751">
    <property type="entry name" value="Ion_transp-like_CBS"/>
</dbReference>
<dbReference type="FunFam" id="3.10.580.10:FF:000006">
    <property type="entry name" value="DUF21 and CBS domain protein"/>
    <property type="match status" value="1"/>
</dbReference>